<evidence type="ECO:0000259" key="3">
    <source>
        <dbReference type="Pfam" id="PF10145"/>
    </source>
</evidence>
<proteinExistence type="predicted"/>
<keyword evidence="2" id="KW-0812">Transmembrane</keyword>
<keyword evidence="5" id="KW-1185">Reference proteome</keyword>
<reference evidence="4 5" key="1">
    <citation type="submission" date="2017-12" db="EMBL/GenBank/DDBJ databases">
        <title>Sequencing the genomes of 1000 Actinobacteria strains.</title>
        <authorList>
            <person name="Klenk H.-P."/>
        </authorList>
    </citation>
    <scope>NUCLEOTIDE SEQUENCE [LARGE SCALE GENOMIC DNA]</scope>
    <source>
        <strain evidence="4 5">DSM 12806</strain>
    </source>
</reference>
<organism evidence="4 5">
    <name type="scientific">Phycicoccus duodecadis</name>
    <dbReference type="NCBI Taxonomy" id="173053"/>
    <lineage>
        <taxon>Bacteria</taxon>
        <taxon>Bacillati</taxon>
        <taxon>Actinomycetota</taxon>
        <taxon>Actinomycetes</taxon>
        <taxon>Micrococcales</taxon>
        <taxon>Intrasporangiaceae</taxon>
        <taxon>Phycicoccus</taxon>
    </lineage>
</organism>
<protein>
    <submittedName>
        <fullName evidence="4">Phage-related minor tail protein</fullName>
    </submittedName>
</protein>
<gene>
    <name evidence="4" type="ORF">ATL31_0190</name>
</gene>
<dbReference type="InterPro" id="IPR010090">
    <property type="entry name" value="Phage_tape_meas"/>
</dbReference>
<accession>A0A2N3YEX1</accession>
<evidence type="ECO:0000313" key="5">
    <source>
        <dbReference type="Proteomes" id="UP000233781"/>
    </source>
</evidence>
<feature type="transmembrane region" description="Helical" evidence="2">
    <location>
        <begin position="442"/>
        <end position="465"/>
    </location>
</feature>
<feature type="domain" description="Phage tail tape measure protein" evidence="3">
    <location>
        <begin position="94"/>
        <end position="293"/>
    </location>
</feature>
<evidence type="ECO:0000256" key="1">
    <source>
        <dbReference type="ARBA" id="ARBA00022612"/>
    </source>
</evidence>
<dbReference type="AlphaFoldDB" id="A0A2N3YEX1"/>
<name>A0A2N3YEX1_9MICO</name>
<evidence type="ECO:0000313" key="4">
    <source>
        <dbReference type="EMBL" id="PKW25402.1"/>
    </source>
</evidence>
<feature type="transmembrane region" description="Helical" evidence="2">
    <location>
        <begin position="515"/>
        <end position="542"/>
    </location>
</feature>
<feature type="transmembrane region" description="Helical" evidence="2">
    <location>
        <begin position="477"/>
        <end position="503"/>
    </location>
</feature>
<dbReference type="RefSeq" id="WP_101394121.1">
    <property type="nucleotide sequence ID" value="NZ_PJNE01000001.1"/>
</dbReference>
<dbReference type="PANTHER" id="PTHR37813">
    <property type="entry name" value="FELS-2 PROPHAGE PROTEIN"/>
    <property type="match status" value="1"/>
</dbReference>
<dbReference type="Proteomes" id="UP000233781">
    <property type="component" value="Unassembled WGS sequence"/>
</dbReference>
<keyword evidence="1" id="KW-1188">Viral release from host cell</keyword>
<keyword evidence="2" id="KW-1133">Transmembrane helix</keyword>
<comment type="caution">
    <text evidence="4">The sequence shown here is derived from an EMBL/GenBank/DDBJ whole genome shotgun (WGS) entry which is preliminary data.</text>
</comment>
<feature type="transmembrane region" description="Helical" evidence="2">
    <location>
        <begin position="404"/>
        <end position="430"/>
    </location>
</feature>
<keyword evidence="2" id="KW-0472">Membrane</keyword>
<dbReference type="OrthoDB" id="3765294at2"/>
<dbReference type="Pfam" id="PF10145">
    <property type="entry name" value="PhageMin_Tail"/>
    <property type="match status" value="1"/>
</dbReference>
<evidence type="ECO:0000256" key="2">
    <source>
        <dbReference type="SAM" id="Phobius"/>
    </source>
</evidence>
<sequence length="785" mass="79519">MALNIGTLTGYLDLEAGPFERGLGSAMDKLRDLGPKGAKIAAAGGAAIGVAIGAALAGAMDVQDANAKLAAQLALSAPESAQAGKMAGDLYSQNYGDSLGQVNDAVRAVAQNITGTGTIGSKSMQDLTADVLSVSSAFDQDLGGTTAAVGQLMKTGLAKDATQALDIITRGFQQGTDKSGDLLDTFTEYSTVFRDIGISGVDATGLLQQGLKAGARDADTVGDALKELAIRGQDGSTTSAAGFKAIGLSASSMTAAFAKGGPAARAATDKVLDGLRAIEDPAKRNAAAVALFGTKAEDLGDSLFALDLDTAATGLGKVDGAAKGVSSTLGGTASSNIESFKRQAQQAFVTTLGGRVLPIVNTAAATLASEFGPALKSIGDWIMNPVLPSLQQLGQFISDNQTPIMVIAGLIAAVFIPHLIALGVQSVIAGTKAAAGWVMQQGAAIAGAAAHSLSVLRVVGGWVLMGVQSLLQAGRMAAAWFIALGPIGWAIAAIIGIAAIVIANWDTIKAWTIKAWAAVSSAVGSAVTWVKGAVATVLQWIVSAFLRYTPVGIVISHWGQIKADIGAAVSWVKGAIAWFGTLPGKFADWFGRANAAAIGKATQLVTFVKGLPGKILSGLGNIGGVLVQKGKDLITGLIDGAGSMLANLGRFFLDKVPAFIREPFKKALGINSPSRVMADLSRWIPLGVVEGINSTAGKVSAAMVDLVAPPTIPPIAPPRVLSARAALDPNVSRDAARGYAGGAQGREPVALDSATIAAIGAAVARVTVRGEISAGRLDRALGGYR</sequence>
<dbReference type="PANTHER" id="PTHR37813:SF1">
    <property type="entry name" value="FELS-2 PROPHAGE PROTEIN"/>
    <property type="match status" value="1"/>
</dbReference>
<dbReference type="EMBL" id="PJNE01000001">
    <property type="protein sequence ID" value="PKW25402.1"/>
    <property type="molecule type" value="Genomic_DNA"/>
</dbReference>